<feature type="transmembrane region" description="Helical" evidence="6">
    <location>
        <begin position="251"/>
        <end position="273"/>
    </location>
</feature>
<protein>
    <submittedName>
        <fullName evidence="8">Transmembrane protein 41A-A</fullName>
    </submittedName>
</protein>
<dbReference type="Pfam" id="PF09335">
    <property type="entry name" value="VTT_dom"/>
    <property type="match status" value="1"/>
</dbReference>
<dbReference type="GO" id="GO:0016020">
    <property type="term" value="C:membrane"/>
    <property type="evidence" value="ECO:0007669"/>
    <property type="project" value="UniProtKB-SubCell"/>
</dbReference>
<dbReference type="OrthoDB" id="3364966at2759"/>
<sequence>MLRWPWNLLVAAVALASGVLALVVAGTRLRALAASEFAESVQVIVDGGAPAAAALKDGAALDDLVRLPRSIADVKQMQEAAQVLIDHHFFEVLLAFTVAYLFKQAFSVPGAAALNVLSGALWGLPMGWPLSCVLTACGASLSFLLSRACAAEMAAKAGPEAQGRFAKALFKLRAKVREVHREEGAVALTLYLASLRMVPVTPQWLLNIVLPHAEVPLPLFFASILLGLLPYNFVTVSAGSMISSVETTGDLMSFSMLLRLGMGAAVLAALPLLSRKLTSASSTTSTDNNHSKTD</sequence>
<accession>A0A2R5GDH2</accession>
<gene>
    <name evidence="8" type="ORF">FCC1311_029042</name>
</gene>
<dbReference type="AlphaFoldDB" id="A0A2R5GDH2"/>
<dbReference type="EMBL" id="BEYU01000022">
    <property type="protein sequence ID" value="GBG26683.1"/>
    <property type="molecule type" value="Genomic_DNA"/>
</dbReference>
<comment type="caution">
    <text evidence="8">The sequence shown here is derived from an EMBL/GenBank/DDBJ whole genome shotgun (WGS) entry which is preliminary data.</text>
</comment>
<evidence type="ECO:0000256" key="2">
    <source>
        <dbReference type="ARBA" id="ARBA00022692"/>
    </source>
</evidence>
<dbReference type="Proteomes" id="UP000241890">
    <property type="component" value="Unassembled WGS sequence"/>
</dbReference>
<reference evidence="8 9" key="1">
    <citation type="submission" date="2017-12" db="EMBL/GenBank/DDBJ databases">
        <title>Sequencing, de novo assembly and annotation of complete genome of a new Thraustochytrid species, strain FCC1311.</title>
        <authorList>
            <person name="Sedici K."/>
            <person name="Godart F."/>
            <person name="Aiese Cigliano R."/>
            <person name="Sanseverino W."/>
            <person name="Barakat M."/>
            <person name="Ortet P."/>
            <person name="Marechal E."/>
            <person name="Cagnac O."/>
            <person name="Amato A."/>
        </authorList>
    </citation>
    <scope>NUCLEOTIDE SEQUENCE [LARGE SCALE GENOMIC DNA]</scope>
</reference>
<organism evidence="8 9">
    <name type="scientific">Hondaea fermentalgiana</name>
    <dbReference type="NCBI Taxonomy" id="2315210"/>
    <lineage>
        <taxon>Eukaryota</taxon>
        <taxon>Sar</taxon>
        <taxon>Stramenopiles</taxon>
        <taxon>Bigyra</taxon>
        <taxon>Labyrinthulomycetes</taxon>
        <taxon>Thraustochytrida</taxon>
        <taxon>Thraustochytriidae</taxon>
        <taxon>Hondaea</taxon>
    </lineage>
</organism>
<evidence type="ECO:0000256" key="4">
    <source>
        <dbReference type="ARBA" id="ARBA00023136"/>
    </source>
</evidence>
<evidence type="ECO:0000256" key="1">
    <source>
        <dbReference type="ARBA" id="ARBA00004141"/>
    </source>
</evidence>
<dbReference type="InParanoid" id="A0A2R5GDH2"/>
<feature type="transmembrane region" description="Helical" evidence="6">
    <location>
        <begin position="204"/>
        <end position="231"/>
    </location>
</feature>
<evidence type="ECO:0000259" key="7">
    <source>
        <dbReference type="Pfam" id="PF09335"/>
    </source>
</evidence>
<keyword evidence="9" id="KW-1185">Reference proteome</keyword>
<evidence type="ECO:0000256" key="6">
    <source>
        <dbReference type="SAM" id="Phobius"/>
    </source>
</evidence>
<comment type="subcellular location">
    <subcellularLocation>
        <location evidence="1">Membrane</location>
        <topology evidence="1">Multi-pass membrane protein</topology>
    </subcellularLocation>
</comment>
<keyword evidence="2 6" id="KW-0812">Transmembrane</keyword>
<dbReference type="PANTHER" id="PTHR43220:SF18">
    <property type="entry name" value="TRANSMEMBRANE PROTEIN 41B"/>
    <property type="match status" value="1"/>
</dbReference>
<name>A0A2R5GDH2_9STRA</name>
<dbReference type="InterPro" id="IPR045014">
    <property type="entry name" value="TM41A/B"/>
</dbReference>
<evidence type="ECO:0000313" key="8">
    <source>
        <dbReference type="EMBL" id="GBG26683.1"/>
    </source>
</evidence>
<evidence type="ECO:0000313" key="9">
    <source>
        <dbReference type="Proteomes" id="UP000241890"/>
    </source>
</evidence>
<proteinExistence type="inferred from homology"/>
<evidence type="ECO:0000256" key="3">
    <source>
        <dbReference type="ARBA" id="ARBA00022989"/>
    </source>
</evidence>
<evidence type="ECO:0000256" key="5">
    <source>
        <dbReference type="ARBA" id="ARBA00025797"/>
    </source>
</evidence>
<comment type="similarity">
    <text evidence="5">Belongs to the TMEM41 family.</text>
</comment>
<feature type="domain" description="VTT" evidence="7">
    <location>
        <begin position="113"/>
        <end position="240"/>
    </location>
</feature>
<dbReference type="PANTHER" id="PTHR43220">
    <property type="match status" value="1"/>
</dbReference>
<keyword evidence="3 6" id="KW-1133">Transmembrane helix</keyword>
<feature type="transmembrane region" description="Helical" evidence="6">
    <location>
        <begin position="126"/>
        <end position="146"/>
    </location>
</feature>
<dbReference type="FunCoup" id="A0A2R5GDH2">
    <property type="interactions" value="76"/>
</dbReference>
<dbReference type="InterPro" id="IPR032816">
    <property type="entry name" value="VTT_dom"/>
</dbReference>
<keyword evidence="4 6" id="KW-0472">Membrane</keyword>